<dbReference type="AlphaFoldDB" id="A0A8I6WNY2"/>
<dbReference type="GO" id="GO:1905761">
    <property type="term" value="F:SCF ubiquitin ligase complex binding"/>
    <property type="evidence" value="ECO:0000318"/>
    <property type="project" value="GO_Central"/>
</dbReference>
<accession>A0A8I6WNY2</accession>
<keyword evidence="4" id="KW-1185">Reference proteome</keyword>
<feature type="domain" description="F-box" evidence="2">
    <location>
        <begin position="118"/>
        <end position="158"/>
    </location>
</feature>
<sequence length="458" mass="51137">MMPSSSSSRRRRRRRGNRNRLPPPAPITEAGEVTSDEAELPSAVAYRLERIPFSRPAPPKPKHAEPQPQPHGATHPSSSFSSSRRRRGRRRRKGSAPAPAPAPAAEEARDWAGLLLDALCAILHKLDHVEILTGAGQVCRSWRHAARDVPALWRRIDMRGHADIHELDLRGMAQVAVRRSAGQCEAFWGEYAAHEGLILFLGDQAPSLKSLRLISCYRVFIEELVEALNKFPLLEELELSLCSNIGGSHMFDVAKACPQLRVFRMSELRFHNLQDDSDGEDADSEFRYNKNDDAKGIATMLQLRSLQLFANNFTNEGLTAILDNCVHLESLDIRHCFNVVMDDALRAKCSRIKTLRLPNDPTDDYDIEALSPIWSGIGMGVDTDSDGDCVYGGPDYILDSDEYDDYCDPERYLDGVYIGRRVTLMDLLDSGYSMLGVSLNLCSIRVTECCAKVVNVLC</sequence>
<reference evidence="3" key="3">
    <citation type="submission" date="2022-01" db="UniProtKB">
        <authorList>
            <consortium name="EnsemblPlants"/>
        </authorList>
    </citation>
    <scope>IDENTIFICATION</scope>
    <source>
        <strain evidence="3">subsp. vulgare</strain>
    </source>
</reference>
<dbReference type="SMR" id="A0A8I6WNY2"/>
<reference evidence="3" key="2">
    <citation type="submission" date="2020-10" db="EMBL/GenBank/DDBJ databases">
        <authorList>
            <person name="Scholz U."/>
            <person name="Mascher M."/>
            <person name="Fiebig A."/>
        </authorList>
    </citation>
    <scope>NUCLEOTIDE SEQUENCE [LARGE SCALE GENOMIC DNA]</scope>
    <source>
        <strain evidence="3">cv. Morex</strain>
    </source>
</reference>
<dbReference type="Gramene" id="HORVU.MOREX.r3.2HG0114600.1">
    <property type="protein sequence ID" value="HORVU.MOREX.r3.2HG0114600.1"/>
    <property type="gene ID" value="HORVU.MOREX.r3.2HG0114600"/>
</dbReference>
<protein>
    <recommendedName>
        <fullName evidence="2">F-box domain-containing protein</fullName>
    </recommendedName>
</protein>
<evidence type="ECO:0000256" key="1">
    <source>
        <dbReference type="SAM" id="MobiDB-lite"/>
    </source>
</evidence>
<dbReference type="Gene3D" id="1.20.1280.50">
    <property type="match status" value="1"/>
</dbReference>
<dbReference type="InterPro" id="IPR032675">
    <property type="entry name" value="LRR_dom_sf"/>
</dbReference>
<dbReference type="RefSeq" id="XP_044964987.1">
    <property type="nucleotide sequence ID" value="XM_045109052.1"/>
</dbReference>
<evidence type="ECO:0000313" key="3">
    <source>
        <dbReference type="EnsemblPlants" id="HORVU.MOREX.r3.2HG0114600.1"/>
    </source>
</evidence>
<dbReference type="SUPFAM" id="SSF81383">
    <property type="entry name" value="F-box domain"/>
    <property type="match status" value="1"/>
</dbReference>
<dbReference type="InterPro" id="IPR001810">
    <property type="entry name" value="F-box_dom"/>
</dbReference>
<dbReference type="Gene3D" id="3.80.10.10">
    <property type="entry name" value="Ribonuclease Inhibitor"/>
    <property type="match status" value="1"/>
</dbReference>
<dbReference type="OrthoDB" id="2095648at2759"/>
<dbReference type="Proteomes" id="UP000011116">
    <property type="component" value="Chromosome 2H"/>
</dbReference>
<dbReference type="KEGG" id="hvg:123425365"/>
<feature type="compositionally biased region" description="Basic residues" evidence="1">
    <location>
        <begin position="8"/>
        <end position="18"/>
    </location>
</feature>
<dbReference type="GeneID" id="123425365"/>
<feature type="compositionally biased region" description="Basic residues" evidence="1">
    <location>
        <begin position="83"/>
        <end position="94"/>
    </location>
</feature>
<feature type="region of interest" description="Disordered" evidence="1">
    <location>
        <begin position="1"/>
        <end position="105"/>
    </location>
</feature>
<dbReference type="InterPro" id="IPR036047">
    <property type="entry name" value="F-box-like_dom_sf"/>
</dbReference>
<evidence type="ECO:0000313" key="4">
    <source>
        <dbReference type="Proteomes" id="UP000011116"/>
    </source>
</evidence>
<dbReference type="EnsemblPlants" id="HORVU.MOREX.r3.2HG0114600.1">
    <property type="protein sequence ID" value="HORVU.MOREX.r3.2HG0114600.1"/>
    <property type="gene ID" value="HORVU.MOREX.r3.2HG0114600"/>
</dbReference>
<dbReference type="PANTHER" id="PTHR38926">
    <property type="entry name" value="F-BOX DOMAIN CONTAINING PROTEIN, EXPRESSED"/>
    <property type="match status" value="1"/>
</dbReference>
<dbReference type="PANTHER" id="PTHR38926:SF74">
    <property type="entry name" value="OS08G0193600 PROTEIN"/>
    <property type="match status" value="1"/>
</dbReference>
<proteinExistence type="predicted"/>
<dbReference type="Gramene" id="HORVU.MOREX.r2.2HG0094190.1">
    <property type="protein sequence ID" value="HORVU.MOREX.r2.2HG0094190.1"/>
    <property type="gene ID" value="HORVU.MOREX.r2.2HG0094190"/>
</dbReference>
<organism evidence="3 4">
    <name type="scientific">Hordeum vulgare subsp. vulgare</name>
    <name type="common">Domesticated barley</name>
    <dbReference type="NCBI Taxonomy" id="112509"/>
    <lineage>
        <taxon>Eukaryota</taxon>
        <taxon>Viridiplantae</taxon>
        <taxon>Streptophyta</taxon>
        <taxon>Embryophyta</taxon>
        <taxon>Tracheophyta</taxon>
        <taxon>Spermatophyta</taxon>
        <taxon>Magnoliopsida</taxon>
        <taxon>Liliopsida</taxon>
        <taxon>Poales</taxon>
        <taxon>Poaceae</taxon>
        <taxon>BOP clade</taxon>
        <taxon>Pooideae</taxon>
        <taxon>Triticodae</taxon>
        <taxon>Triticeae</taxon>
        <taxon>Hordeinae</taxon>
        <taxon>Hordeum</taxon>
    </lineage>
</organism>
<gene>
    <name evidence="3" type="primary">LOC123425365</name>
</gene>
<reference evidence="4" key="1">
    <citation type="journal article" date="2012" name="Nature">
        <title>A physical, genetic and functional sequence assembly of the barley genome.</title>
        <authorList>
            <consortium name="The International Barley Genome Sequencing Consortium"/>
            <person name="Mayer K.F."/>
            <person name="Waugh R."/>
            <person name="Brown J.W."/>
            <person name="Schulman A."/>
            <person name="Langridge P."/>
            <person name="Platzer M."/>
            <person name="Fincher G.B."/>
            <person name="Muehlbauer G.J."/>
            <person name="Sato K."/>
            <person name="Close T.J."/>
            <person name="Wise R.P."/>
            <person name="Stein N."/>
        </authorList>
    </citation>
    <scope>NUCLEOTIDE SEQUENCE [LARGE SCALE GENOMIC DNA]</scope>
    <source>
        <strain evidence="4">cv. Morex</strain>
    </source>
</reference>
<dbReference type="SUPFAM" id="SSF52047">
    <property type="entry name" value="RNI-like"/>
    <property type="match status" value="1"/>
</dbReference>
<name>A0A8I6WNY2_HORVV</name>
<dbReference type="FunFam" id="1.20.1280.50:FF:000037">
    <property type="entry name" value="F-box protein SKIP19"/>
    <property type="match status" value="1"/>
</dbReference>
<evidence type="ECO:0000259" key="2">
    <source>
        <dbReference type="Pfam" id="PF12937"/>
    </source>
</evidence>
<dbReference type="Pfam" id="PF12937">
    <property type="entry name" value="F-box-like"/>
    <property type="match status" value="1"/>
</dbReference>